<evidence type="ECO:0000259" key="15">
    <source>
        <dbReference type="Pfam" id="PF00916"/>
    </source>
</evidence>
<evidence type="ECO:0000256" key="7">
    <source>
        <dbReference type="ARBA" id="ARBA00022989"/>
    </source>
</evidence>
<organism evidence="16 17">
    <name type="scientific">Leptospira interrogans serogroup Icterohaemorrhagiae serovar copenhageni (strain Fiocruz L1-130)</name>
    <dbReference type="NCBI Taxonomy" id="267671"/>
    <lineage>
        <taxon>Bacteria</taxon>
        <taxon>Pseudomonadati</taxon>
        <taxon>Spirochaetota</taxon>
        <taxon>Spirochaetia</taxon>
        <taxon>Leptospirales</taxon>
        <taxon>Leptospiraceae</taxon>
        <taxon>Leptospira</taxon>
    </lineage>
</organism>
<dbReference type="Pfam" id="PF00916">
    <property type="entry name" value="Sulfate_transp"/>
    <property type="match status" value="1"/>
</dbReference>
<comment type="subcellular location">
    <subcellularLocation>
        <location evidence="1">Membrane</location>
        <topology evidence="1">Multi-pass membrane protein</topology>
    </subcellularLocation>
</comment>
<sequence length="750" mass="84288">MALKPKEHIMNILYSFPRVSWDNLRHDFSAGLVVFLISLPLCIGIGFASGAPIVSGLISGIVGGIVISLISKSPLSVSGPAAGLTVIVFDSIKTLGNFNDFLLALCLAGIFQIILGFLKAGILSNFFPSAVVKGMLAAIGVVLILKQIPHAIGYDIDYEGDMGFFQKDRENTFSEILTAFYRFTPGAIILFTVALVLILIWEKFKLHEKFIIHGSLVAIVTGVLLNEMFRIFELGIVVSGEHLIQPIQLNGALDLFLDDYSPNFSQWKNQTIYFIAIKLCLVMSLETLLNLDAIEKIDPQRRIVSKNRELVAQGTGNLCSAILGGLPITSVIIRSSANLHAGARTRFSSFLHGLLILVSVILIPVWIAKIPLASLAAVLLVVGYKLTDYKILQTQYKKGMDQFLPFISTLVGIVFTDILVGIGIGCLFSVFFIMRRNILNPYQFNKKEMAYGVEVKIDLSEDVSFLNKSSMLYKLDKVPDNAHLIIDGSRSKYIDPDVLEIIEDFKIVARSRNIKLEIIDVTSSYEKIQNKPLDLVLQQDYQKLFENNRIWVEEKLSKDPDYFKNLALGQTPQYLLISCSDSRLSVNEMTGTSAGELFVHRNIANLVIDTDMNLMSVLQYSVEVLKVKHIVVCGHYDCGGVKTAIDGKYHGLIDAWLRHIKQVYRMNRKELSGILDENEKHERLVELNVREQVYNLCMTTIVQNAWSRGNDLQLHGWVYDLKQGKILDLNIDIDKDFRDYDIFRYQFETH</sequence>
<feature type="transmembrane region" description="Helical" evidence="14">
    <location>
        <begin position="179"/>
        <end position="201"/>
    </location>
</feature>
<keyword evidence="5 13" id="KW-0479">Metal-binding</keyword>
<dbReference type="EMBL" id="AE016823">
    <property type="protein sequence ID" value="AAS71542.1"/>
    <property type="molecule type" value="Genomic_DNA"/>
</dbReference>
<evidence type="ECO:0000256" key="4">
    <source>
        <dbReference type="ARBA" id="ARBA00022692"/>
    </source>
</evidence>
<reference evidence="16 17" key="1">
    <citation type="journal article" date="2004" name="J. Bacteriol.">
        <title>Comparative genomics of two Leptospira interrogans serovars reveals novel insights into physiology and pathogenesis.</title>
        <authorList>
            <person name="Nascimento A.L."/>
            <person name="Ko A.I."/>
            <person name="Martins E.A."/>
            <person name="Monteiro-Vitorello C.B."/>
            <person name="Ho P.L."/>
            <person name="Haake D.A."/>
            <person name="Verjovski-Almeida S."/>
            <person name="Hartskeerl R.A."/>
            <person name="Marques M.V."/>
            <person name="Oliveira M.C."/>
            <person name="Menck C.F."/>
            <person name="Leite L.C."/>
            <person name="Carrer H."/>
            <person name="Coutinho L.L."/>
            <person name="Degrave W.M."/>
            <person name="Dellagostin O.A."/>
            <person name="El-Dorry H."/>
            <person name="Ferro E.S."/>
            <person name="Ferro M.I."/>
            <person name="Furlan L.R."/>
            <person name="Gamberini M."/>
            <person name="Giglioti E.A."/>
            <person name="Goes-Neto A."/>
            <person name="Goldman G.H."/>
            <person name="Goldman M.H."/>
            <person name="Harakava R."/>
            <person name="Jeronimo S.M."/>
            <person name="Junqueira-De-Azevedo I.L."/>
            <person name="Kimura E.T."/>
            <person name="Kuramae E.E."/>
            <person name="Lemos E.G."/>
            <person name="Lemos M.V."/>
            <person name="Marino C.L."/>
            <person name="Nunes L.R."/>
            <person name="De Oliveira R.C."/>
            <person name="Pereira G.G."/>
            <person name="Reis M.S."/>
            <person name="Schriefer A."/>
            <person name="Siqueira W.J."/>
            <person name="Sommer P."/>
            <person name="Tsai S.M."/>
            <person name="Simpson A.J."/>
            <person name="Ferro J.A."/>
            <person name="Camargo L.E."/>
            <person name="Kitajima J.P."/>
            <person name="Setubal J.C."/>
            <person name="Van Sluys M.A."/>
        </authorList>
    </citation>
    <scope>NUCLEOTIDE SEQUENCE [LARGE SCALE GENOMIC DNA]</scope>
    <source>
        <strain evidence="16 17">Fiocruz L1-130</strain>
    </source>
</reference>
<evidence type="ECO:0000313" key="16">
    <source>
        <dbReference type="EMBL" id="AAS71542.1"/>
    </source>
</evidence>
<protein>
    <recommendedName>
        <fullName evidence="10">Carbonic anhydrase 2</fullName>
        <ecNumber evidence="3">4.2.1.1</ecNumber>
    </recommendedName>
    <alternativeName>
        <fullName evidence="12">Carbonate dehydratase 2</fullName>
    </alternativeName>
</protein>
<gene>
    <name evidence="16" type="primary">sulP</name>
    <name evidence="16" type="ordered locus">LIC_12992</name>
</gene>
<dbReference type="InterPro" id="IPR036874">
    <property type="entry name" value="Carbonic_anhydrase_sf"/>
</dbReference>
<feature type="transmembrane region" description="Helical" evidence="14">
    <location>
        <begin position="130"/>
        <end position="148"/>
    </location>
</feature>
<evidence type="ECO:0000256" key="8">
    <source>
        <dbReference type="ARBA" id="ARBA00023136"/>
    </source>
</evidence>
<evidence type="ECO:0000256" key="5">
    <source>
        <dbReference type="ARBA" id="ARBA00022723"/>
    </source>
</evidence>
<dbReference type="Proteomes" id="UP000007037">
    <property type="component" value="Chromosome I"/>
</dbReference>
<dbReference type="InterPro" id="IPR001765">
    <property type="entry name" value="Carbonic_anhydrase"/>
</dbReference>
<feature type="transmembrane region" description="Helical" evidence="14">
    <location>
        <begin position="271"/>
        <end position="289"/>
    </location>
</feature>
<dbReference type="SMART" id="SM00947">
    <property type="entry name" value="Pro_CA"/>
    <property type="match status" value="1"/>
</dbReference>
<feature type="binding site" evidence="13">
    <location>
        <position position="579"/>
    </location>
    <ligand>
        <name>Zn(2+)</name>
        <dbReference type="ChEBI" id="CHEBI:29105"/>
    </ligand>
</feature>
<feature type="transmembrane region" description="Helical" evidence="14">
    <location>
        <begin position="101"/>
        <end position="118"/>
    </location>
</feature>
<feature type="domain" description="SLC26A/SulP transporter" evidence="15">
    <location>
        <begin position="24"/>
        <end position="395"/>
    </location>
</feature>
<dbReference type="InterPro" id="IPR001902">
    <property type="entry name" value="SLC26A/SulP_fam"/>
</dbReference>
<comment type="catalytic activity">
    <reaction evidence="11">
        <text>hydrogencarbonate + H(+) = CO2 + H2O</text>
        <dbReference type="Rhea" id="RHEA:10748"/>
        <dbReference type="ChEBI" id="CHEBI:15377"/>
        <dbReference type="ChEBI" id="CHEBI:15378"/>
        <dbReference type="ChEBI" id="CHEBI:16526"/>
        <dbReference type="ChEBI" id="CHEBI:17544"/>
        <dbReference type="EC" id="4.2.1.1"/>
    </reaction>
</comment>
<dbReference type="Pfam" id="PF00484">
    <property type="entry name" value="Pro_CA"/>
    <property type="match status" value="1"/>
</dbReference>
<evidence type="ECO:0000256" key="14">
    <source>
        <dbReference type="SAM" id="Phobius"/>
    </source>
</evidence>
<feature type="transmembrane region" description="Helical" evidence="14">
    <location>
        <begin position="403"/>
        <end position="434"/>
    </location>
</feature>
<dbReference type="HOGENOM" id="CLU_003182_11_1_12"/>
<evidence type="ECO:0000256" key="1">
    <source>
        <dbReference type="ARBA" id="ARBA00004141"/>
    </source>
</evidence>
<feature type="binding site" evidence="13">
    <location>
        <position position="635"/>
    </location>
    <ligand>
        <name>Zn(2+)</name>
        <dbReference type="ChEBI" id="CHEBI:29105"/>
    </ligand>
</feature>
<feature type="transmembrane region" description="Helical" evidence="14">
    <location>
        <begin position="353"/>
        <end position="382"/>
    </location>
</feature>
<feature type="transmembrane region" description="Helical" evidence="14">
    <location>
        <begin position="310"/>
        <end position="333"/>
    </location>
</feature>
<dbReference type="FunFam" id="3.40.1050.10:FF:000001">
    <property type="entry name" value="Carbonic anhydrase"/>
    <property type="match status" value="1"/>
</dbReference>
<evidence type="ECO:0000256" key="9">
    <source>
        <dbReference type="ARBA" id="ARBA00023239"/>
    </source>
</evidence>
<evidence type="ECO:0000256" key="13">
    <source>
        <dbReference type="PIRSR" id="PIRSR601765-1"/>
    </source>
</evidence>
<proteinExistence type="inferred from homology"/>
<evidence type="ECO:0000256" key="2">
    <source>
        <dbReference type="ARBA" id="ARBA00006217"/>
    </source>
</evidence>
<feature type="binding site" evidence="13">
    <location>
        <position position="638"/>
    </location>
    <ligand>
        <name>Zn(2+)</name>
        <dbReference type="ChEBI" id="CHEBI:29105"/>
    </ligand>
</feature>
<keyword evidence="8 14" id="KW-0472">Membrane</keyword>
<comment type="cofactor">
    <cofactor evidence="13">
        <name>Zn(2+)</name>
        <dbReference type="ChEBI" id="CHEBI:29105"/>
    </cofactor>
    <text evidence="13">Binds 1 zinc ion per subunit.</text>
</comment>
<evidence type="ECO:0000256" key="11">
    <source>
        <dbReference type="ARBA" id="ARBA00048348"/>
    </source>
</evidence>
<evidence type="ECO:0000256" key="3">
    <source>
        <dbReference type="ARBA" id="ARBA00012925"/>
    </source>
</evidence>
<keyword evidence="7 14" id="KW-1133">Transmembrane helix</keyword>
<feature type="transmembrane region" description="Helical" evidence="14">
    <location>
        <begin position="28"/>
        <end position="47"/>
    </location>
</feature>
<dbReference type="Gene3D" id="3.40.1050.10">
    <property type="entry name" value="Carbonic anhydrase"/>
    <property type="match status" value="1"/>
</dbReference>
<dbReference type="KEGG" id="lic:LIC_12992"/>
<dbReference type="InterPro" id="IPR011547">
    <property type="entry name" value="SLC26A/SulP_dom"/>
</dbReference>
<dbReference type="GO" id="GO:0016020">
    <property type="term" value="C:membrane"/>
    <property type="evidence" value="ECO:0007669"/>
    <property type="project" value="UniProtKB-SubCell"/>
</dbReference>
<dbReference type="AlphaFoldDB" id="Q72N46"/>
<evidence type="ECO:0000313" key="17">
    <source>
        <dbReference type="Proteomes" id="UP000007037"/>
    </source>
</evidence>
<dbReference type="GO" id="GO:0055085">
    <property type="term" value="P:transmembrane transport"/>
    <property type="evidence" value="ECO:0007669"/>
    <property type="project" value="InterPro"/>
</dbReference>
<dbReference type="CDD" id="cd00883">
    <property type="entry name" value="beta_CA_cladeA"/>
    <property type="match status" value="1"/>
</dbReference>
<dbReference type="GO" id="GO:0004089">
    <property type="term" value="F:carbonate dehydratase activity"/>
    <property type="evidence" value="ECO:0007669"/>
    <property type="project" value="UniProtKB-EC"/>
</dbReference>
<keyword evidence="6 13" id="KW-0862">Zinc</keyword>
<evidence type="ECO:0000256" key="10">
    <source>
        <dbReference type="ARBA" id="ARBA00039351"/>
    </source>
</evidence>
<evidence type="ECO:0000256" key="12">
    <source>
        <dbReference type="ARBA" id="ARBA00082533"/>
    </source>
</evidence>
<keyword evidence="9" id="KW-0456">Lyase</keyword>
<dbReference type="GO" id="GO:0008270">
    <property type="term" value="F:zinc ion binding"/>
    <property type="evidence" value="ECO:0007669"/>
    <property type="project" value="InterPro"/>
</dbReference>
<feature type="transmembrane region" description="Helical" evidence="14">
    <location>
        <begin position="210"/>
        <end position="229"/>
    </location>
</feature>
<dbReference type="SUPFAM" id="SSF53056">
    <property type="entry name" value="beta-carbonic anhydrase, cab"/>
    <property type="match status" value="1"/>
</dbReference>
<name>Q72N46_LEPIC</name>
<dbReference type="PANTHER" id="PTHR11814">
    <property type="entry name" value="SULFATE TRANSPORTER"/>
    <property type="match status" value="1"/>
</dbReference>
<keyword evidence="4 14" id="KW-0812">Transmembrane</keyword>
<evidence type="ECO:0000256" key="6">
    <source>
        <dbReference type="ARBA" id="ARBA00022833"/>
    </source>
</evidence>
<accession>Q72N46</accession>
<feature type="binding site" evidence="13">
    <location>
        <position position="581"/>
    </location>
    <ligand>
        <name>Zn(2+)</name>
        <dbReference type="ChEBI" id="CHEBI:29105"/>
    </ligand>
</feature>
<dbReference type="EC" id="4.2.1.1" evidence="3"/>
<comment type="similarity">
    <text evidence="2">Belongs to the beta-class carbonic anhydrase family.</text>
</comment>